<evidence type="ECO:0000313" key="9">
    <source>
        <dbReference type="EMBL" id="PWY71772.1"/>
    </source>
</evidence>
<dbReference type="CDD" id="cd00067">
    <property type="entry name" value="GAL4"/>
    <property type="match status" value="1"/>
</dbReference>
<feature type="domain" description="Zn(2)-C6 fungal-type" evidence="8">
    <location>
        <begin position="17"/>
        <end position="47"/>
    </location>
</feature>
<protein>
    <recommendedName>
        <fullName evidence="8">Zn(2)-C6 fungal-type domain-containing protein</fullName>
    </recommendedName>
</protein>
<dbReference type="Pfam" id="PF00172">
    <property type="entry name" value="Zn_clus"/>
    <property type="match status" value="1"/>
</dbReference>
<dbReference type="GeneID" id="37114839"/>
<dbReference type="InterPro" id="IPR013700">
    <property type="entry name" value="AflR"/>
</dbReference>
<keyword evidence="5" id="KW-0804">Transcription</keyword>
<feature type="region of interest" description="Disordered" evidence="7">
    <location>
        <begin position="52"/>
        <end position="84"/>
    </location>
</feature>
<dbReference type="InterPro" id="IPR001138">
    <property type="entry name" value="Zn2Cys6_DnaBD"/>
</dbReference>
<evidence type="ECO:0000256" key="5">
    <source>
        <dbReference type="ARBA" id="ARBA00023163"/>
    </source>
</evidence>
<keyword evidence="2" id="KW-0862">Zinc</keyword>
<dbReference type="RefSeq" id="XP_025463008.1">
    <property type="nucleotide sequence ID" value="XM_025612696.1"/>
</dbReference>
<dbReference type="InterPro" id="IPR036864">
    <property type="entry name" value="Zn2-C6_fun-type_DNA-bd_sf"/>
</dbReference>
<dbReference type="OrthoDB" id="2740448at2759"/>
<sequence>MSDAAPRKAKQPKLRASCDACGAAKLKCDRGHPECSRCLSNGLTCHYGLSRKMGKPPRDRLHRQSISQSRTAMDGGLDKLGHHDSHDQSLIDAELFPSVHEVPAWDGTISGHPPGGLLADLDALGHLGAPPLPFLSLEFGDELIADNSKHSMLASQMDFPSISAPDSPPMDRIGSTPTEPSARARALGGLKDHDCPREAYSILGSLSSLPLSRALGRPAGNSDPGVALDHLLRVNRGASERLTPLLACSCTRFPALALLYASILSWILIWYQEAAGCVTSGSPGLPCIPLDGAISPASSTGVGHGASGWSSTTGSGPGEREAPGPSTPTLVAGGMVPVRMAIGSFNIDDLRVQSALRTQLVLGEMGRVRRLIDAFSTCQDAGPRLGDGWKRGGVEGLHQSLASWLREEHARIANALRAQLKELNTPE</sequence>
<accession>A0A317VFU2</accession>
<evidence type="ECO:0000259" key="8">
    <source>
        <dbReference type="PROSITE" id="PS50048"/>
    </source>
</evidence>
<dbReference type="GO" id="GO:0008270">
    <property type="term" value="F:zinc ion binding"/>
    <property type="evidence" value="ECO:0007669"/>
    <property type="project" value="InterPro"/>
</dbReference>
<keyword evidence="3" id="KW-0805">Transcription regulation</keyword>
<dbReference type="AlphaFoldDB" id="A0A317VFU2"/>
<evidence type="ECO:0000256" key="1">
    <source>
        <dbReference type="ARBA" id="ARBA00022723"/>
    </source>
</evidence>
<dbReference type="GO" id="GO:0003677">
    <property type="term" value="F:DNA binding"/>
    <property type="evidence" value="ECO:0007669"/>
    <property type="project" value="UniProtKB-KW"/>
</dbReference>
<dbReference type="PROSITE" id="PS50048">
    <property type="entry name" value="ZN2_CY6_FUNGAL_2"/>
    <property type="match status" value="1"/>
</dbReference>
<dbReference type="EMBL" id="MSFK01000035">
    <property type="protein sequence ID" value="PWY71772.1"/>
    <property type="molecule type" value="Genomic_DNA"/>
</dbReference>
<dbReference type="InterPro" id="IPR050675">
    <property type="entry name" value="OAF3"/>
</dbReference>
<dbReference type="GO" id="GO:0000981">
    <property type="term" value="F:DNA-binding transcription factor activity, RNA polymerase II-specific"/>
    <property type="evidence" value="ECO:0007669"/>
    <property type="project" value="InterPro"/>
</dbReference>
<evidence type="ECO:0000256" key="6">
    <source>
        <dbReference type="ARBA" id="ARBA00023242"/>
    </source>
</evidence>
<evidence type="ECO:0000256" key="4">
    <source>
        <dbReference type="ARBA" id="ARBA00023125"/>
    </source>
</evidence>
<dbReference type="Proteomes" id="UP000246702">
    <property type="component" value="Unassembled WGS sequence"/>
</dbReference>
<dbReference type="Pfam" id="PF08493">
    <property type="entry name" value="AflR"/>
    <property type="match status" value="1"/>
</dbReference>
<reference evidence="9 10" key="1">
    <citation type="submission" date="2016-12" db="EMBL/GenBank/DDBJ databases">
        <title>The genomes of Aspergillus section Nigri reveals drivers in fungal speciation.</title>
        <authorList>
            <consortium name="DOE Joint Genome Institute"/>
            <person name="Vesth T.C."/>
            <person name="Nybo J."/>
            <person name="Theobald S."/>
            <person name="Brandl J."/>
            <person name="Frisvad J.C."/>
            <person name="Nielsen K.F."/>
            <person name="Lyhne E.K."/>
            <person name="Kogle M.E."/>
            <person name="Kuo A."/>
            <person name="Riley R."/>
            <person name="Clum A."/>
            <person name="Nolan M."/>
            <person name="Lipzen A."/>
            <person name="Salamov A."/>
            <person name="Henrissat B."/>
            <person name="Wiebenga A."/>
            <person name="De Vries R.P."/>
            <person name="Grigoriev I.V."/>
            <person name="Mortensen U.H."/>
            <person name="Andersen M.R."/>
            <person name="Baker S.E."/>
        </authorList>
    </citation>
    <scope>NUCLEOTIDE SEQUENCE [LARGE SCALE GENOMIC DNA]</scope>
    <source>
        <strain evidence="9 10">CBS 115572</strain>
    </source>
</reference>
<dbReference type="GO" id="GO:0045122">
    <property type="term" value="P:aflatoxin biosynthetic process"/>
    <property type="evidence" value="ECO:0007669"/>
    <property type="project" value="InterPro"/>
</dbReference>
<dbReference type="GO" id="GO:0005634">
    <property type="term" value="C:nucleus"/>
    <property type="evidence" value="ECO:0007669"/>
    <property type="project" value="InterPro"/>
</dbReference>
<gene>
    <name evidence="9" type="ORF">BO94DRAFT_539380</name>
</gene>
<feature type="compositionally biased region" description="Basic residues" evidence="7">
    <location>
        <begin position="52"/>
        <end position="63"/>
    </location>
</feature>
<keyword evidence="4" id="KW-0238">DNA-binding</keyword>
<dbReference type="SUPFAM" id="SSF57701">
    <property type="entry name" value="Zn2/Cys6 DNA-binding domain"/>
    <property type="match status" value="1"/>
</dbReference>
<dbReference type="GO" id="GO:0009893">
    <property type="term" value="P:positive regulation of metabolic process"/>
    <property type="evidence" value="ECO:0007669"/>
    <property type="project" value="UniProtKB-ARBA"/>
</dbReference>
<organism evidence="9 10">
    <name type="scientific">Aspergillus sclerotioniger CBS 115572</name>
    <dbReference type="NCBI Taxonomy" id="1450535"/>
    <lineage>
        <taxon>Eukaryota</taxon>
        <taxon>Fungi</taxon>
        <taxon>Dikarya</taxon>
        <taxon>Ascomycota</taxon>
        <taxon>Pezizomycotina</taxon>
        <taxon>Eurotiomycetes</taxon>
        <taxon>Eurotiomycetidae</taxon>
        <taxon>Eurotiales</taxon>
        <taxon>Aspergillaceae</taxon>
        <taxon>Aspergillus</taxon>
        <taxon>Aspergillus subgen. Circumdati</taxon>
    </lineage>
</organism>
<dbReference type="PANTHER" id="PTHR31069">
    <property type="entry name" value="OLEATE-ACTIVATED TRANSCRIPTION FACTOR 1-RELATED"/>
    <property type="match status" value="1"/>
</dbReference>
<evidence type="ECO:0000256" key="2">
    <source>
        <dbReference type="ARBA" id="ARBA00022833"/>
    </source>
</evidence>
<keyword evidence="1" id="KW-0479">Metal-binding</keyword>
<evidence type="ECO:0000256" key="7">
    <source>
        <dbReference type="SAM" id="MobiDB-lite"/>
    </source>
</evidence>
<name>A0A317VFU2_9EURO</name>
<keyword evidence="10" id="KW-1185">Reference proteome</keyword>
<proteinExistence type="predicted"/>
<evidence type="ECO:0000313" key="10">
    <source>
        <dbReference type="Proteomes" id="UP000246702"/>
    </source>
</evidence>
<feature type="region of interest" description="Disordered" evidence="7">
    <location>
        <begin position="299"/>
        <end position="329"/>
    </location>
</feature>
<dbReference type="Gene3D" id="4.10.240.10">
    <property type="entry name" value="Zn(2)-C6 fungal-type DNA-binding domain"/>
    <property type="match status" value="1"/>
</dbReference>
<dbReference type="PANTHER" id="PTHR31069:SF31">
    <property type="entry name" value="MONODICTYPHENONE CLUSTER TRANSCRIPTION FACTOR-RELATED"/>
    <property type="match status" value="1"/>
</dbReference>
<dbReference type="SMART" id="SM00066">
    <property type="entry name" value="GAL4"/>
    <property type="match status" value="1"/>
</dbReference>
<keyword evidence="6" id="KW-0539">Nucleus</keyword>
<evidence type="ECO:0000256" key="3">
    <source>
        <dbReference type="ARBA" id="ARBA00023015"/>
    </source>
</evidence>
<dbReference type="PRINTS" id="PR00755">
    <property type="entry name" value="AFLATOXINBRP"/>
</dbReference>
<comment type="caution">
    <text evidence="9">The sequence shown here is derived from an EMBL/GenBank/DDBJ whole genome shotgun (WGS) entry which is preliminary data.</text>
</comment>
<feature type="region of interest" description="Disordered" evidence="7">
    <location>
        <begin position="162"/>
        <end position="183"/>
    </location>
</feature>